<dbReference type="AlphaFoldDB" id="A0A0P7VNA5"/>
<sequence>MTDTPPTDAPAAGGDFDMMSALDWKDGIATLPGSDIKFKMTEFGTLEMVTDLDLYAKQQGEDVADTQPHDPSPSHSPTPPPENLDADPAIPVEPE</sequence>
<evidence type="ECO:0000313" key="3">
    <source>
        <dbReference type="Proteomes" id="UP000034805"/>
    </source>
</evidence>
<comment type="caution">
    <text evidence="2">The sequence shown here is derived from an EMBL/GenBank/DDBJ whole genome shotgun (WGS) entry which is preliminary data.</text>
</comment>
<accession>A0A0P7VNA5</accession>
<evidence type="ECO:0000256" key="1">
    <source>
        <dbReference type="SAM" id="MobiDB-lite"/>
    </source>
</evidence>
<dbReference type="Proteomes" id="UP000034805">
    <property type="component" value="Unassembled WGS sequence"/>
</dbReference>
<reference evidence="2 3" key="1">
    <citation type="submission" date="2015-08" db="EMBL/GenBank/DDBJ databases">
        <title>The genome of the Asian arowana (Scleropages formosus).</title>
        <authorList>
            <person name="Tan M.H."/>
            <person name="Gan H.M."/>
            <person name="Croft L.J."/>
            <person name="Austin C.M."/>
        </authorList>
    </citation>
    <scope>NUCLEOTIDE SEQUENCE [LARGE SCALE GENOMIC DNA]</scope>
    <source>
        <strain evidence="2">Aro1</strain>
    </source>
</reference>
<protein>
    <submittedName>
        <fullName evidence="2">Uncharacterized protein</fullName>
    </submittedName>
</protein>
<feature type="non-terminal residue" evidence="2">
    <location>
        <position position="95"/>
    </location>
</feature>
<dbReference type="EMBL" id="JARO02000748">
    <property type="protein sequence ID" value="KPP77527.1"/>
    <property type="molecule type" value="Genomic_DNA"/>
</dbReference>
<feature type="region of interest" description="Disordered" evidence="1">
    <location>
        <begin position="56"/>
        <end position="95"/>
    </location>
</feature>
<evidence type="ECO:0000313" key="2">
    <source>
        <dbReference type="EMBL" id="KPP77527.1"/>
    </source>
</evidence>
<name>A0A0P7VNA5_SCLFO</name>
<proteinExistence type="predicted"/>
<gene>
    <name evidence="2" type="ORF">Z043_103047</name>
</gene>
<feature type="compositionally biased region" description="Pro residues" evidence="1">
    <location>
        <begin position="70"/>
        <end position="82"/>
    </location>
</feature>
<organism evidence="2 3">
    <name type="scientific">Scleropages formosus</name>
    <name type="common">Asian bonytongue</name>
    <name type="synonym">Osteoglossum formosum</name>
    <dbReference type="NCBI Taxonomy" id="113540"/>
    <lineage>
        <taxon>Eukaryota</taxon>
        <taxon>Metazoa</taxon>
        <taxon>Chordata</taxon>
        <taxon>Craniata</taxon>
        <taxon>Vertebrata</taxon>
        <taxon>Euteleostomi</taxon>
        <taxon>Actinopterygii</taxon>
        <taxon>Neopterygii</taxon>
        <taxon>Teleostei</taxon>
        <taxon>Osteoglossocephala</taxon>
        <taxon>Osteoglossomorpha</taxon>
        <taxon>Osteoglossiformes</taxon>
        <taxon>Osteoglossidae</taxon>
        <taxon>Scleropages</taxon>
    </lineage>
</organism>